<keyword evidence="2" id="KW-1133">Transmembrane helix</keyword>
<evidence type="ECO:0000313" key="3">
    <source>
        <dbReference type="EMBL" id="OCU00727.1"/>
    </source>
</evidence>
<organism evidence="3 4">
    <name type="scientific">Xenopus laevis</name>
    <name type="common">African clawed frog</name>
    <dbReference type="NCBI Taxonomy" id="8355"/>
    <lineage>
        <taxon>Eukaryota</taxon>
        <taxon>Metazoa</taxon>
        <taxon>Chordata</taxon>
        <taxon>Craniata</taxon>
        <taxon>Vertebrata</taxon>
        <taxon>Euteleostomi</taxon>
        <taxon>Amphibia</taxon>
        <taxon>Batrachia</taxon>
        <taxon>Anura</taxon>
        <taxon>Pipoidea</taxon>
        <taxon>Pipidae</taxon>
        <taxon>Xenopodinae</taxon>
        <taxon>Xenopus</taxon>
        <taxon>Xenopus</taxon>
    </lineage>
</organism>
<gene>
    <name evidence="3" type="ORF">XELAEV_18006506mg</name>
</gene>
<evidence type="ECO:0008006" key="5">
    <source>
        <dbReference type="Google" id="ProtNLM"/>
    </source>
</evidence>
<dbReference type="AlphaFoldDB" id="A0A974I4E8"/>
<accession>A0A974I4E8</accession>
<feature type="transmembrane region" description="Helical" evidence="2">
    <location>
        <begin position="14"/>
        <end position="39"/>
    </location>
</feature>
<protein>
    <recommendedName>
        <fullName evidence="5">Transmembrane protein</fullName>
    </recommendedName>
</protein>
<dbReference type="Proteomes" id="UP000694892">
    <property type="component" value="Chromosome 1L"/>
</dbReference>
<feature type="transmembrane region" description="Helical" evidence="2">
    <location>
        <begin position="45"/>
        <end position="71"/>
    </location>
</feature>
<evidence type="ECO:0000256" key="1">
    <source>
        <dbReference type="SAM" id="MobiDB-lite"/>
    </source>
</evidence>
<proteinExistence type="predicted"/>
<feature type="compositionally biased region" description="Basic and acidic residues" evidence="1">
    <location>
        <begin position="105"/>
        <end position="115"/>
    </location>
</feature>
<feature type="region of interest" description="Disordered" evidence="1">
    <location>
        <begin position="93"/>
        <end position="130"/>
    </location>
</feature>
<evidence type="ECO:0000256" key="2">
    <source>
        <dbReference type="SAM" id="Phobius"/>
    </source>
</evidence>
<keyword evidence="2" id="KW-0812">Transmembrane</keyword>
<reference evidence="4" key="1">
    <citation type="journal article" date="2016" name="Nature">
        <title>Genome evolution in the allotetraploid frog Xenopus laevis.</title>
        <authorList>
            <person name="Session A.M."/>
            <person name="Uno Y."/>
            <person name="Kwon T."/>
            <person name="Chapman J.A."/>
            <person name="Toyoda A."/>
            <person name="Takahashi S."/>
            <person name="Fukui A."/>
            <person name="Hikosaka A."/>
            <person name="Suzuki A."/>
            <person name="Kondo M."/>
            <person name="van Heeringen S.J."/>
            <person name="Quigley I."/>
            <person name="Heinz S."/>
            <person name="Ogino H."/>
            <person name="Ochi H."/>
            <person name="Hellsten U."/>
            <person name="Lyons J.B."/>
            <person name="Simakov O."/>
            <person name="Putnam N."/>
            <person name="Stites J."/>
            <person name="Kuroki Y."/>
            <person name="Tanaka T."/>
            <person name="Michiue T."/>
            <person name="Watanabe M."/>
            <person name="Bogdanovic O."/>
            <person name="Lister R."/>
            <person name="Georgiou G."/>
            <person name="Paranjpe S.S."/>
            <person name="van Kruijsbergen I."/>
            <person name="Shu S."/>
            <person name="Carlson J."/>
            <person name="Kinoshita T."/>
            <person name="Ohta Y."/>
            <person name="Mawaribuchi S."/>
            <person name="Jenkins J."/>
            <person name="Grimwood J."/>
            <person name="Schmutz J."/>
            <person name="Mitros T."/>
            <person name="Mozaffari S.V."/>
            <person name="Suzuki Y."/>
            <person name="Haramoto Y."/>
            <person name="Yamamoto T.S."/>
            <person name="Takagi C."/>
            <person name="Heald R."/>
            <person name="Miller K."/>
            <person name="Haudenschild C."/>
            <person name="Kitzman J."/>
            <person name="Nakayama T."/>
            <person name="Izutsu Y."/>
            <person name="Robert J."/>
            <person name="Fortriede J."/>
            <person name="Burns K."/>
            <person name="Lotay V."/>
            <person name="Karimi K."/>
            <person name="Yasuoka Y."/>
            <person name="Dichmann D.S."/>
            <person name="Flajnik M.F."/>
            <person name="Houston D.W."/>
            <person name="Shendure J."/>
            <person name="DuPasquier L."/>
            <person name="Vize P.D."/>
            <person name="Zorn A.M."/>
            <person name="Ito M."/>
            <person name="Marcotte E.M."/>
            <person name="Wallingford J.B."/>
            <person name="Ito Y."/>
            <person name="Asashima M."/>
            <person name="Ueno N."/>
            <person name="Matsuda Y."/>
            <person name="Veenstra G.J."/>
            <person name="Fujiyama A."/>
            <person name="Harland R.M."/>
            <person name="Taira M."/>
            <person name="Rokhsar D.S."/>
        </authorList>
    </citation>
    <scope>NUCLEOTIDE SEQUENCE [LARGE SCALE GENOMIC DNA]</scope>
    <source>
        <strain evidence="4">J</strain>
    </source>
</reference>
<sequence>MEPANNTGTWKKPALMATIGVVTVILLITSTALLTIGYMNAFGNVGLGILGAGAVLYFASVILLCAGCIWVKNNYYPDEMDFTAKPLSASRDDTYLPKPVPNLPRSERAAAETRESSIPLLSESTTGRSPIYSPTSTDTWLTDNDACFSDSDAFLLTPLSAEHKISKPVSEQRLEMGTHFIYPSTFVKN</sequence>
<name>A0A974I4E8_XENLA</name>
<keyword evidence="2" id="KW-0472">Membrane</keyword>
<evidence type="ECO:0000313" key="4">
    <source>
        <dbReference type="Proteomes" id="UP000694892"/>
    </source>
</evidence>
<dbReference type="EMBL" id="CM004466">
    <property type="protein sequence ID" value="OCU00727.1"/>
    <property type="molecule type" value="Genomic_DNA"/>
</dbReference>